<feature type="region of interest" description="Disordered" evidence="1">
    <location>
        <begin position="1"/>
        <end position="30"/>
    </location>
</feature>
<evidence type="ECO:0000313" key="2">
    <source>
        <dbReference type="EMBL" id="KIK94577.1"/>
    </source>
</evidence>
<proteinExistence type="predicted"/>
<dbReference type="AlphaFoldDB" id="A0A0D0DBL7"/>
<reference evidence="3" key="2">
    <citation type="submission" date="2015-01" db="EMBL/GenBank/DDBJ databases">
        <title>Evolutionary Origins and Diversification of the Mycorrhizal Mutualists.</title>
        <authorList>
            <consortium name="DOE Joint Genome Institute"/>
            <consortium name="Mycorrhizal Genomics Consortium"/>
            <person name="Kohler A."/>
            <person name="Kuo A."/>
            <person name="Nagy L.G."/>
            <person name="Floudas D."/>
            <person name="Copeland A."/>
            <person name="Barry K.W."/>
            <person name="Cichocki N."/>
            <person name="Veneault-Fourrey C."/>
            <person name="LaButti K."/>
            <person name="Lindquist E.A."/>
            <person name="Lipzen A."/>
            <person name="Lundell T."/>
            <person name="Morin E."/>
            <person name="Murat C."/>
            <person name="Riley R."/>
            <person name="Ohm R."/>
            <person name="Sun H."/>
            <person name="Tunlid A."/>
            <person name="Henrissat B."/>
            <person name="Grigoriev I.V."/>
            <person name="Hibbett D.S."/>
            <person name="Martin F."/>
        </authorList>
    </citation>
    <scope>NUCLEOTIDE SEQUENCE [LARGE SCALE GENOMIC DNA]</scope>
    <source>
        <strain evidence="3">Ve08.2h10</strain>
    </source>
</reference>
<organism evidence="2 3">
    <name type="scientific">Paxillus rubicundulus Ve08.2h10</name>
    <dbReference type="NCBI Taxonomy" id="930991"/>
    <lineage>
        <taxon>Eukaryota</taxon>
        <taxon>Fungi</taxon>
        <taxon>Dikarya</taxon>
        <taxon>Basidiomycota</taxon>
        <taxon>Agaricomycotina</taxon>
        <taxon>Agaricomycetes</taxon>
        <taxon>Agaricomycetidae</taxon>
        <taxon>Boletales</taxon>
        <taxon>Paxilineae</taxon>
        <taxon>Paxillaceae</taxon>
        <taxon>Paxillus</taxon>
    </lineage>
</organism>
<accession>A0A0D0DBL7</accession>
<reference evidence="2 3" key="1">
    <citation type="submission" date="2014-04" db="EMBL/GenBank/DDBJ databases">
        <authorList>
            <consortium name="DOE Joint Genome Institute"/>
            <person name="Kuo A."/>
            <person name="Kohler A."/>
            <person name="Jargeat P."/>
            <person name="Nagy L.G."/>
            <person name="Floudas D."/>
            <person name="Copeland A."/>
            <person name="Barry K.W."/>
            <person name="Cichocki N."/>
            <person name="Veneault-Fourrey C."/>
            <person name="LaButti K."/>
            <person name="Lindquist E.A."/>
            <person name="Lipzen A."/>
            <person name="Lundell T."/>
            <person name="Morin E."/>
            <person name="Murat C."/>
            <person name="Sun H."/>
            <person name="Tunlid A."/>
            <person name="Henrissat B."/>
            <person name="Grigoriev I.V."/>
            <person name="Hibbett D.S."/>
            <person name="Martin F."/>
            <person name="Nordberg H.P."/>
            <person name="Cantor M.N."/>
            <person name="Hua S.X."/>
        </authorList>
    </citation>
    <scope>NUCLEOTIDE SEQUENCE [LARGE SCALE GENOMIC DNA]</scope>
    <source>
        <strain evidence="2 3">Ve08.2h10</strain>
    </source>
</reference>
<sequence>MSLRIPNSAFSSEERWNPWSPTSSTGTSIATGMAAPLARLRGASGHDKSYIAIWNAGESCRRTVQAVWNTTDISGATR</sequence>
<dbReference type="EMBL" id="KN825097">
    <property type="protein sequence ID" value="KIK94577.1"/>
    <property type="molecule type" value="Genomic_DNA"/>
</dbReference>
<dbReference type="HOGENOM" id="CLU_2622726_0_0_1"/>
<dbReference type="InParanoid" id="A0A0D0DBL7"/>
<evidence type="ECO:0000313" key="3">
    <source>
        <dbReference type="Proteomes" id="UP000054538"/>
    </source>
</evidence>
<protein>
    <submittedName>
        <fullName evidence="2">Uncharacterized protein</fullName>
    </submittedName>
</protein>
<keyword evidence="3" id="KW-1185">Reference proteome</keyword>
<name>A0A0D0DBL7_9AGAM</name>
<feature type="compositionally biased region" description="Polar residues" evidence="1">
    <location>
        <begin position="19"/>
        <end position="30"/>
    </location>
</feature>
<gene>
    <name evidence="2" type="ORF">PAXRUDRAFT_827854</name>
</gene>
<dbReference type="Proteomes" id="UP000054538">
    <property type="component" value="Unassembled WGS sequence"/>
</dbReference>
<evidence type="ECO:0000256" key="1">
    <source>
        <dbReference type="SAM" id="MobiDB-lite"/>
    </source>
</evidence>